<comment type="caution">
    <text evidence="1">The sequence shown here is derived from an EMBL/GenBank/DDBJ whole genome shotgun (WGS) entry which is preliminary data.</text>
</comment>
<evidence type="ECO:0000313" key="2">
    <source>
        <dbReference type="Proteomes" id="UP000220527"/>
    </source>
</evidence>
<keyword evidence="2" id="KW-1185">Reference proteome</keyword>
<proteinExistence type="predicted"/>
<reference evidence="2" key="1">
    <citation type="submission" date="2017-08" db="EMBL/GenBank/DDBJ databases">
        <authorList>
            <person name="Grouzdev D.S."/>
            <person name="Gaisin V.A."/>
            <person name="Rysina M.S."/>
            <person name="Gorlenko V.M."/>
        </authorList>
    </citation>
    <scope>NUCLEOTIDE SEQUENCE [LARGE SCALE GENOMIC DNA]</scope>
    <source>
        <strain evidence="2">Kir15-3F</strain>
    </source>
</reference>
<dbReference type="Proteomes" id="UP000220527">
    <property type="component" value="Unassembled WGS sequence"/>
</dbReference>
<gene>
    <name evidence="1" type="ORF">CJ255_02845</name>
</gene>
<dbReference type="EMBL" id="NQWI01000007">
    <property type="protein sequence ID" value="PDW04606.1"/>
    <property type="molecule type" value="Genomic_DNA"/>
</dbReference>
<evidence type="ECO:0000313" key="1">
    <source>
        <dbReference type="EMBL" id="PDW04606.1"/>
    </source>
</evidence>
<accession>A0A2A6RNW0</accession>
<dbReference type="AlphaFoldDB" id="A0A2A6RNW0"/>
<organism evidence="1 2">
    <name type="scientific">Candidatus Viridilinea mediisalina</name>
    <dbReference type="NCBI Taxonomy" id="2024553"/>
    <lineage>
        <taxon>Bacteria</taxon>
        <taxon>Bacillati</taxon>
        <taxon>Chloroflexota</taxon>
        <taxon>Chloroflexia</taxon>
        <taxon>Chloroflexales</taxon>
        <taxon>Chloroflexineae</taxon>
        <taxon>Oscillochloridaceae</taxon>
        <taxon>Candidatus Viridilinea</taxon>
    </lineage>
</organism>
<name>A0A2A6RNW0_9CHLR</name>
<protein>
    <submittedName>
        <fullName evidence="1">Uncharacterized protein</fullName>
    </submittedName>
</protein>
<sequence>MTTSVLITRHADNRYSARALALANVVASGASEAEAIAALRTTLAELHAHSHIVQVDVPLPTVPSDDPWLRTAGIWAHDPSWDAFQQAMAEYRAAIDAEHTDP</sequence>